<reference evidence="3 4" key="1">
    <citation type="journal article" date="2017" name="Genome Announc.">
        <title>Draft Genome Sequence of a Sporulating and Motile Strain of Lachnotalea glycerini Isolated from Water in Quebec City, Canada.</title>
        <authorList>
            <person name="Maheux A.F."/>
            <person name="Boudreau D.K."/>
            <person name="Berube E."/>
            <person name="Boissinot M."/>
            <person name="Raymond F."/>
            <person name="Brodeur S."/>
            <person name="Corbeil J."/>
            <person name="Isabel S."/>
            <person name="Omar R.F."/>
            <person name="Bergeron M.G."/>
        </authorList>
    </citation>
    <scope>NUCLEOTIDE SEQUENCE [LARGE SCALE GENOMIC DNA]</scope>
    <source>
        <strain evidence="3 4">CCRI-19302</strain>
    </source>
</reference>
<keyword evidence="1" id="KW-1133">Transmembrane helix</keyword>
<evidence type="ECO:0000313" key="5">
    <source>
        <dbReference type="Proteomes" id="UP000247523"/>
    </source>
</evidence>
<dbReference type="AlphaFoldDB" id="A0A255I2D9"/>
<evidence type="ECO:0000256" key="1">
    <source>
        <dbReference type="SAM" id="Phobius"/>
    </source>
</evidence>
<organism evidence="2 5">
    <name type="scientific">Lachnotalea glycerini</name>
    <dbReference type="NCBI Taxonomy" id="1763509"/>
    <lineage>
        <taxon>Bacteria</taxon>
        <taxon>Bacillati</taxon>
        <taxon>Bacillota</taxon>
        <taxon>Clostridia</taxon>
        <taxon>Lachnospirales</taxon>
        <taxon>Lachnospiraceae</taxon>
        <taxon>Lachnotalea</taxon>
    </lineage>
</organism>
<evidence type="ECO:0000313" key="3">
    <source>
        <dbReference type="EMBL" id="RDY32641.1"/>
    </source>
</evidence>
<dbReference type="Proteomes" id="UP000247523">
    <property type="component" value="Unassembled WGS sequence"/>
</dbReference>
<protein>
    <submittedName>
        <fullName evidence="2">Uncharacterized protein</fullName>
    </submittedName>
</protein>
<sequence>MQKFVIFLFLFLKNYISDILLKLPSSNLTKKISVSFGITIGVGKFHSSNKLCKALVTDEAFTMSTVVSILLYLFLNSHIKILMKNRYNKGIL</sequence>
<reference evidence="2 5" key="2">
    <citation type="submission" date="2018-05" db="EMBL/GenBank/DDBJ databases">
        <title>Genomic Encyclopedia of Type Strains, Phase IV (KMG-IV): sequencing the most valuable type-strain genomes for metagenomic binning, comparative biology and taxonomic classification.</title>
        <authorList>
            <person name="Goeker M."/>
        </authorList>
    </citation>
    <scope>NUCLEOTIDE SEQUENCE [LARGE SCALE GENOMIC DNA]</scope>
    <source>
        <strain evidence="2 5">DSM 28816</strain>
    </source>
</reference>
<keyword evidence="1" id="KW-0472">Membrane</keyword>
<name>A0A255I2D9_9FIRM</name>
<proteinExistence type="predicted"/>
<dbReference type="EMBL" id="QICS01000002">
    <property type="protein sequence ID" value="PXV93695.1"/>
    <property type="molecule type" value="Genomic_DNA"/>
</dbReference>
<evidence type="ECO:0000313" key="2">
    <source>
        <dbReference type="EMBL" id="PXV93695.1"/>
    </source>
</evidence>
<keyword evidence="4" id="KW-1185">Reference proteome</keyword>
<keyword evidence="1" id="KW-0812">Transmembrane</keyword>
<gene>
    <name evidence="2" type="ORF">C8E03_102470</name>
    <name evidence="3" type="ORF">CG710_004230</name>
</gene>
<dbReference type="EMBL" id="NOKA02000003">
    <property type="protein sequence ID" value="RDY32641.1"/>
    <property type="molecule type" value="Genomic_DNA"/>
</dbReference>
<comment type="caution">
    <text evidence="2">The sequence shown here is derived from an EMBL/GenBank/DDBJ whole genome shotgun (WGS) entry which is preliminary data.</text>
</comment>
<feature type="transmembrane region" description="Helical" evidence="1">
    <location>
        <begin position="60"/>
        <end position="79"/>
    </location>
</feature>
<accession>A0A255I2D9</accession>
<dbReference type="Proteomes" id="UP000216411">
    <property type="component" value="Unassembled WGS sequence"/>
</dbReference>
<evidence type="ECO:0000313" key="4">
    <source>
        <dbReference type="Proteomes" id="UP000216411"/>
    </source>
</evidence>
<reference evidence="3" key="3">
    <citation type="submission" date="2018-07" db="EMBL/GenBank/DDBJ databases">
        <authorList>
            <person name="Quirk P.G."/>
            <person name="Krulwich T.A."/>
        </authorList>
    </citation>
    <scope>NUCLEOTIDE SEQUENCE</scope>
    <source>
        <strain evidence="3">CCRI-19302</strain>
    </source>
</reference>